<comment type="caution">
    <text evidence="1">The sequence shown here is derived from an EMBL/GenBank/DDBJ whole genome shotgun (WGS) entry which is preliminary data.</text>
</comment>
<sequence length="168" mass="18058">MLTYLLSDYPVLARLAAGRTKATRLDVRACRRLYALATASDLGAMGPEERGLYDSLAASEPVPGSGRPIAALQAQVRADGFRRMTDEKAFMDELSGEPDMVPGPFRVKCLLCGDVAESWYRDCPAPAKARIGMASCACGNVSADSMGFLGYGRILSRQPDSFEVLDLA</sequence>
<name>A0ABX9SFQ4_PARPN</name>
<reference evidence="1" key="1">
    <citation type="submission" date="2018-10" db="EMBL/GenBank/DDBJ databases">
        <title>Genomic Encyclopedia of Archaeal and Bacterial Type Strains, Phase II (KMG-II): from individual species to whole genera.</title>
        <authorList>
            <person name="Goeker M."/>
        </authorList>
    </citation>
    <scope>NUCLEOTIDE SEQUENCE [LARGE SCALE GENOMIC DNA]</scope>
    <source>
        <strain evidence="1">DSM 2944</strain>
    </source>
</reference>
<accession>A0ABX9SFQ4</accession>
<dbReference type="Proteomes" id="UP000273626">
    <property type="component" value="Unassembled WGS sequence"/>
</dbReference>
<evidence type="ECO:0000313" key="2">
    <source>
        <dbReference type="Proteomes" id="UP000273626"/>
    </source>
</evidence>
<evidence type="ECO:0000313" key="1">
    <source>
        <dbReference type="EMBL" id="RKS51761.1"/>
    </source>
</evidence>
<dbReference type="EMBL" id="RBLI01000001">
    <property type="protein sequence ID" value="RKS51761.1"/>
    <property type="molecule type" value="Genomic_DNA"/>
</dbReference>
<organism evidence="1 2">
    <name type="scientific">Paracoccus pantotrophus</name>
    <name type="common">Thiosphaera pantotropha</name>
    <dbReference type="NCBI Taxonomy" id="82367"/>
    <lineage>
        <taxon>Bacteria</taxon>
        <taxon>Pseudomonadati</taxon>
        <taxon>Pseudomonadota</taxon>
        <taxon>Alphaproteobacteria</taxon>
        <taxon>Rhodobacterales</taxon>
        <taxon>Paracoccaceae</taxon>
        <taxon>Paracoccus</taxon>
    </lineage>
</organism>
<gene>
    <name evidence="1" type="ORF">BDE18_1025</name>
</gene>
<keyword evidence="2" id="KW-1185">Reference proteome</keyword>
<proteinExistence type="predicted"/>
<protein>
    <submittedName>
        <fullName evidence="1">Uncharacterized protein</fullName>
    </submittedName>
</protein>